<dbReference type="CDD" id="cd00019">
    <property type="entry name" value="AP2Ec"/>
    <property type="match status" value="1"/>
</dbReference>
<keyword evidence="8" id="KW-0234">DNA repair</keyword>
<sequence>MPLRTSPRKRTVAAAVVKAEETVRTATTKAQKATRTKAAPVEAAAPARKRKRVAGPKAKDEDEEHKCDSHDEGEEPQEVKTKAAPKKRKTQKEKEDDAVPLAERTAVGSLKKAMYIGAHVSAAGGVQNSISNAVHVGGNAFALFLKSQRKWSSPPLDPVARDAFHTAAKENAYAAGQHVLPHGSYLVNLAQADAEKATQAYDNFVDDLKRCDALGIKLYNFHPGSTGGASMASATARIAAQLNKSHKATKTVITVLENMCGHGNIIGGKFEDLRDIIAGVEDKERVGVCIDTCHGFAAGYDLRSPEAFQATMAEFDRIVGLKYLKALHMNDSKAPFGSHRDLHANIGTGFLGLRAFHNIMTFDGFQNMPLVLETPIEKKGADGKTVEDKKVWADEIKLLEWLIDADPESDEFKQKEKDLWASGEAERKRVQQQVDAKAAKDAKKGGKKGKKAAASTDDENDE</sequence>
<dbReference type="PROSITE" id="PS51432">
    <property type="entry name" value="AP_NUCLEASE_F2_4"/>
    <property type="match status" value="1"/>
</dbReference>
<dbReference type="GO" id="GO:0003906">
    <property type="term" value="F:DNA-(apurinic or apyrimidinic site) endonuclease activity"/>
    <property type="evidence" value="ECO:0007669"/>
    <property type="project" value="TreeGrafter"/>
</dbReference>
<dbReference type="InterPro" id="IPR001719">
    <property type="entry name" value="AP_endonuc_2"/>
</dbReference>
<dbReference type="OrthoDB" id="7663182at2759"/>
<feature type="compositionally biased region" description="Low complexity" evidence="9">
    <location>
        <begin position="24"/>
        <end position="46"/>
    </location>
</feature>
<dbReference type="InterPro" id="IPR013022">
    <property type="entry name" value="Xyl_isomerase-like_TIM-brl"/>
</dbReference>
<comment type="similarity">
    <text evidence="2">Belongs to the AP endonuclease 2 family.</text>
</comment>
<dbReference type="SMART" id="SM00518">
    <property type="entry name" value="AP2Ec"/>
    <property type="match status" value="1"/>
</dbReference>
<dbReference type="PROSITE" id="PS00730">
    <property type="entry name" value="AP_NUCLEASE_F2_2"/>
    <property type="match status" value="1"/>
</dbReference>
<reference evidence="11 12" key="1">
    <citation type="journal article" date="2018" name="Mycol. Prog.">
        <title>Coniella lustricola, a new species from submerged detritus.</title>
        <authorList>
            <person name="Raudabaugh D.B."/>
            <person name="Iturriaga T."/>
            <person name="Carver A."/>
            <person name="Mondo S."/>
            <person name="Pangilinan J."/>
            <person name="Lipzen A."/>
            <person name="He G."/>
            <person name="Amirebrahimi M."/>
            <person name="Grigoriev I.V."/>
            <person name="Miller A.N."/>
        </authorList>
    </citation>
    <scope>NUCLEOTIDE SEQUENCE [LARGE SCALE GENOMIC DNA]</scope>
    <source>
        <strain evidence="11 12">B22-T-1</strain>
    </source>
</reference>
<protein>
    <recommendedName>
        <fullName evidence="3">Apurinic-apyrimidinic endonuclease 1</fullName>
    </recommendedName>
</protein>
<feature type="domain" description="Xylose isomerase-like TIM barrel" evidence="10">
    <location>
        <begin position="132"/>
        <end position="399"/>
    </location>
</feature>
<keyword evidence="7" id="KW-0862">Zinc</keyword>
<dbReference type="FunFam" id="3.20.20.150:FF:000001">
    <property type="entry name" value="Probable endonuclease 4"/>
    <property type="match status" value="1"/>
</dbReference>
<gene>
    <name evidence="11" type="ORF">BD289DRAFT_440092</name>
</gene>
<dbReference type="Pfam" id="PF01261">
    <property type="entry name" value="AP_endonuc_2"/>
    <property type="match status" value="1"/>
</dbReference>
<dbReference type="AlphaFoldDB" id="A0A2T3A0V7"/>
<dbReference type="InterPro" id="IPR036237">
    <property type="entry name" value="Xyl_isomerase-like_sf"/>
</dbReference>
<evidence type="ECO:0000256" key="3">
    <source>
        <dbReference type="ARBA" id="ARBA00021759"/>
    </source>
</evidence>
<dbReference type="GO" id="GO:0005634">
    <property type="term" value="C:nucleus"/>
    <property type="evidence" value="ECO:0007669"/>
    <property type="project" value="TreeGrafter"/>
</dbReference>
<feature type="region of interest" description="Disordered" evidence="9">
    <location>
        <begin position="23"/>
        <end position="99"/>
    </location>
</feature>
<evidence type="ECO:0000256" key="6">
    <source>
        <dbReference type="ARBA" id="ARBA00022801"/>
    </source>
</evidence>
<dbReference type="PANTHER" id="PTHR21445">
    <property type="entry name" value="ENDONUCLEASE IV ENDODEOXYRIBONUCLEASE IV"/>
    <property type="match status" value="1"/>
</dbReference>
<evidence type="ECO:0000256" key="9">
    <source>
        <dbReference type="SAM" id="MobiDB-lite"/>
    </source>
</evidence>
<keyword evidence="6" id="KW-0378">Hydrolase</keyword>
<feature type="region of interest" description="Disordered" evidence="9">
    <location>
        <begin position="410"/>
        <end position="462"/>
    </location>
</feature>
<dbReference type="InterPro" id="IPR018246">
    <property type="entry name" value="AP_endonuc_F2_Zn_BS"/>
</dbReference>
<keyword evidence="11" id="KW-0413">Isomerase</keyword>
<dbReference type="STRING" id="2025994.A0A2T3A0V7"/>
<evidence type="ECO:0000259" key="10">
    <source>
        <dbReference type="Pfam" id="PF01261"/>
    </source>
</evidence>
<evidence type="ECO:0000256" key="1">
    <source>
        <dbReference type="ARBA" id="ARBA00001947"/>
    </source>
</evidence>
<dbReference type="PROSITE" id="PS00731">
    <property type="entry name" value="AP_NUCLEASE_F2_3"/>
    <property type="match status" value="1"/>
</dbReference>
<evidence type="ECO:0000313" key="11">
    <source>
        <dbReference type="EMBL" id="PSR80807.1"/>
    </source>
</evidence>
<keyword evidence="5" id="KW-0227">DNA damage</keyword>
<dbReference type="Gene3D" id="3.20.20.150">
    <property type="entry name" value="Divalent-metal-dependent TIM barrel enzymes"/>
    <property type="match status" value="1"/>
</dbReference>
<name>A0A2T3A0V7_9PEZI</name>
<evidence type="ECO:0000313" key="12">
    <source>
        <dbReference type="Proteomes" id="UP000241462"/>
    </source>
</evidence>
<evidence type="ECO:0000256" key="7">
    <source>
        <dbReference type="ARBA" id="ARBA00022833"/>
    </source>
</evidence>
<dbReference type="GO" id="GO:0003677">
    <property type="term" value="F:DNA binding"/>
    <property type="evidence" value="ECO:0007669"/>
    <property type="project" value="InterPro"/>
</dbReference>
<accession>A0A2T3A0V7</accession>
<dbReference type="Proteomes" id="UP000241462">
    <property type="component" value="Unassembled WGS sequence"/>
</dbReference>
<dbReference type="NCBIfam" id="TIGR00587">
    <property type="entry name" value="nfo"/>
    <property type="match status" value="1"/>
</dbReference>
<proteinExistence type="inferred from homology"/>
<dbReference type="PANTHER" id="PTHR21445:SF0">
    <property type="entry name" value="APURINIC-APYRIMIDINIC ENDONUCLEASE"/>
    <property type="match status" value="1"/>
</dbReference>
<feature type="compositionally biased region" description="Basic and acidic residues" evidence="9">
    <location>
        <begin position="410"/>
        <end position="429"/>
    </location>
</feature>
<dbReference type="GO" id="GO:0008081">
    <property type="term" value="F:phosphoric diester hydrolase activity"/>
    <property type="evidence" value="ECO:0007669"/>
    <property type="project" value="TreeGrafter"/>
</dbReference>
<organism evidence="11 12">
    <name type="scientific">Coniella lustricola</name>
    <dbReference type="NCBI Taxonomy" id="2025994"/>
    <lineage>
        <taxon>Eukaryota</taxon>
        <taxon>Fungi</taxon>
        <taxon>Dikarya</taxon>
        <taxon>Ascomycota</taxon>
        <taxon>Pezizomycotina</taxon>
        <taxon>Sordariomycetes</taxon>
        <taxon>Sordariomycetidae</taxon>
        <taxon>Diaporthales</taxon>
        <taxon>Schizoparmaceae</taxon>
        <taxon>Coniella</taxon>
    </lineage>
</organism>
<dbReference type="GO" id="GO:0006284">
    <property type="term" value="P:base-excision repair"/>
    <property type="evidence" value="ECO:0007669"/>
    <property type="project" value="TreeGrafter"/>
</dbReference>
<dbReference type="GO" id="GO:0005739">
    <property type="term" value="C:mitochondrion"/>
    <property type="evidence" value="ECO:0007669"/>
    <property type="project" value="TreeGrafter"/>
</dbReference>
<evidence type="ECO:0000256" key="4">
    <source>
        <dbReference type="ARBA" id="ARBA00022723"/>
    </source>
</evidence>
<keyword evidence="12" id="KW-1185">Reference proteome</keyword>
<dbReference type="InParanoid" id="A0A2T3A0V7"/>
<comment type="cofactor">
    <cofactor evidence="1">
        <name>Zn(2+)</name>
        <dbReference type="ChEBI" id="CHEBI:29105"/>
    </cofactor>
</comment>
<evidence type="ECO:0000256" key="2">
    <source>
        <dbReference type="ARBA" id="ARBA00005340"/>
    </source>
</evidence>
<dbReference type="HAMAP" id="MF_00152">
    <property type="entry name" value="Nfo"/>
    <property type="match status" value="1"/>
</dbReference>
<dbReference type="FunCoup" id="A0A2T3A0V7">
    <property type="interactions" value="48"/>
</dbReference>
<keyword evidence="4" id="KW-0479">Metal-binding</keyword>
<feature type="compositionally biased region" description="Basic and acidic residues" evidence="9">
    <location>
        <begin position="57"/>
        <end position="70"/>
    </location>
</feature>
<dbReference type="SUPFAM" id="SSF51658">
    <property type="entry name" value="Xylose isomerase-like"/>
    <property type="match status" value="1"/>
</dbReference>
<evidence type="ECO:0000256" key="5">
    <source>
        <dbReference type="ARBA" id="ARBA00022763"/>
    </source>
</evidence>
<evidence type="ECO:0000256" key="8">
    <source>
        <dbReference type="ARBA" id="ARBA00023204"/>
    </source>
</evidence>
<dbReference type="GO" id="GO:0016853">
    <property type="term" value="F:isomerase activity"/>
    <property type="evidence" value="ECO:0007669"/>
    <property type="project" value="UniProtKB-KW"/>
</dbReference>
<dbReference type="NCBIfam" id="NF002199">
    <property type="entry name" value="PRK01060.1-4"/>
    <property type="match status" value="1"/>
</dbReference>
<dbReference type="EMBL" id="KZ678519">
    <property type="protein sequence ID" value="PSR80807.1"/>
    <property type="molecule type" value="Genomic_DNA"/>
</dbReference>
<dbReference type="GO" id="GO:0008270">
    <property type="term" value="F:zinc ion binding"/>
    <property type="evidence" value="ECO:0007669"/>
    <property type="project" value="InterPro"/>
</dbReference>